<sequence>MQFCAARRILLCLRYGIGDFVMETPVLQALRESSPHAHITAAGAYPAIELLEGDPRIDALMCIQKWERFRSISVPY</sequence>
<dbReference type="AlphaFoldDB" id="A0A3A4NRW6"/>
<organism evidence="1 2">
    <name type="scientific">Abyssobacteria bacterium (strain SURF_5)</name>
    <dbReference type="NCBI Taxonomy" id="2093360"/>
    <lineage>
        <taxon>Bacteria</taxon>
        <taxon>Pseudomonadati</taxon>
        <taxon>Candidatus Hydrogenedentota</taxon>
        <taxon>Candidatus Abyssobacteria</taxon>
    </lineage>
</organism>
<evidence type="ECO:0000313" key="2">
    <source>
        <dbReference type="Proteomes" id="UP000265882"/>
    </source>
</evidence>
<accession>A0A3A4NRW6</accession>
<name>A0A3A4NRW6_ABYX5</name>
<dbReference type="Proteomes" id="UP000265882">
    <property type="component" value="Unassembled WGS sequence"/>
</dbReference>
<protein>
    <recommendedName>
        <fullName evidence="3">Glycosyltransferase family 9 protein</fullName>
    </recommendedName>
</protein>
<dbReference type="EMBL" id="QZKU01000084">
    <property type="protein sequence ID" value="RJP19820.1"/>
    <property type="molecule type" value="Genomic_DNA"/>
</dbReference>
<comment type="caution">
    <text evidence="1">The sequence shown here is derived from an EMBL/GenBank/DDBJ whole genome shotgun (WGS) entry which is preliminary data.</text>
</comment>
<evidence type="ECO:0000313" key="1">
    <source>
        <dbReference type="EMBL" id="RJP19820.1"/>
    </source>
</evidence>
<evidence type="ECO:0008006" key="3">
    <source>
        <dbReference type="Google" id="ProtNLM"/>
    </source>
</evidence>
<proteinExistence type="predicted"/>
<reference evidence="1 2" key="1">
    <citation type="journal article" date="2017" name="ISME J.">
        <title>Energy and carbon metabolisms in a deep terrestrial subsurface fluid microbial community.</title>
        <authorList>
            <person name="Momper L."/>
            <person name="Jungbluth S.P."/>
            <person name="Lee M.D."/>
            <person name="Amend J.P."/>
        </authorList>
    </citation>
    <scope>NUCLEOTIDE SEQUENCE [LARGE SCALE GENOMIC DNA]</scope>
    <source>
        <strain evidence="1">SURF_5</strain>
    </source>
</reference>
<dbReference type="SUPFAM" id="SSF53756">
    <property type="entry name" value="UDP-Glycosyltransferase/glycogen phosphorylase"/>
    <property type="match status" value="1"/>
</dbReference>
<dbReference type="Gene3D" id="3.40.50.2000">
    <property type="entry name" value="Glycogen Phosphorylase B"/>
    <property type="match status" value="1"/>
</dbReference>
<gene>
    <name evidence="1" type="ORF">C4520_12080</name>
</gene>